<feature type="domain" description="C2H2-type" evidence="7">
    <location>
        <begin position="696"/>
        <end position="723"/>
    </location>
</feature>
<dbReference type="Proteomes" id="UP001642540">
    <property type="component" value="Unassembled WGS sequence"/>
</dbReference>
<gene>
    <name evidence="8" type="ORF">ODALV1_LOCUS26704</name>
</gene>
<proteinExistence type="predicted"/>
<dbReference type="PROSITE" id="PS50157">
    <property type="entry name" value="ZINC_FINGER_C2H2_2"/>
    <property type="match status" value="8"/>
</dbReference>
<evidence type="ECO:0000256" key="5">
    <source>
        <dbReference type="PROSITE-ProRule" id="PRU00042"/>
    </source>
</evidence>
<sequence length="723" mass="83232">MKRRSNYCIFCANECPPTFKICNGQLVQLEKDQEDDSKKFISSSSSGPDSQDNWNLEAHLKAVFIVRKILNIGEATCANFLGNFDGQLDPQFWFSVCPSCETLVKEFWEKLREIGKLERRTQAIRAELKGLIVNSQEGTHAGGRRKGGVVWKEIREKAVEGVEILSEGDGERNFVKEDENMNDEDSDSDFDLEENGDDWENSRSDSDSEGGNNEQSNKNEEVNDNDSSPSPPPPPPKRKRYYFKCDECGDLSCNMTRFHQHQKLHNLGTGVICPDCGWLCQKLSPHVAHWHPAVGERSKINIEDRMSQRIMKHVKKPEDEDKEELEALQKAYKIIRKAGSARYFQCTLCPATNSHLKRMQLHLTGHAKGNNAIPCEVCSWIVEPEKMQFHIAKMHRRQPKNPKGNVKKEMKQKQKQNRLRRYRYKCDDCTGDYRSVTELQEHKKLHSSGKGVTCSECGWLVENLGQHKGRKHPQSSKRKQNDNGGLATGKKEESASVVVVSEELPYYCDHCHMIFPMLHKLHQHLRSFHASHPLLTCSLCQATLETKQLLQLHMKGIHEGQGDFEMDEETEPPQPQQCPHCSIEFESKTKKDFHIAKEHQDRLLSCLTCSLSFKTFSDYRKHMETTQAHGNEKRFSCELCGKAYTESWALKCHRQQEHYEVLGLEPNRCEHCGKVFGNKGSLDYHIRAIHTKQWKFTCEFCGKGFHLRHRMVEHALRKHKTEG</sequence>
<evidence type="ECO:0000256" key="2">
    <source>
        <dbReference type="ARBA" id="ARBA00022737"/>
    </source>
</evidence>
<dbReference type="SUPFAM" id="SSF57667">
    <property type="entry name" value="beta-beta-alpha zinc fingers"/>
    <property type="match status" value="5"/>
</dbReference>
<feature type="domain" description="C2H2-type" evidence="7">
    <location>
        <begin position="604"/>
        <end position="634"/>
    </location>
</feature>
<evidence type="ECO:0000256" key="1">
    <source>
        <dbReference type="ARBA" id="ARBA00022723"/>
    </source>
</evidence>
<keyword evidence="9" id="KW-1185">Reference proteome</keyword>
<dbReference type="PANTHER" id="PTHR24408">
    <property type="entry name" value="ZINC FINGER PROTEIN"/>
    <property type="match status" value="1"/>
</dbReference>
<keyword evidence="2" id="KW-0677">Repeat</keyword>
<protein>
    <recommendedName>
        <fullName evidence="7">C2H2-type domain-containing protein</fullName>
    </recommendedName>
</protein>
<reference evidence="8 9" key="1">
    <citation type="submission" date="2024-08" db="EMBL/GenBank/DDBJ databases">
        <authorList>
            <person name="Cucini C."/>
            <person name="Frati F."/>
        </authorList>
    </citation>
    <scope>NUCLEOTIDE SEQUENCE [LARGE SCALE GENOMIC DNA]</scope>
</reference>
<dbReference type="EMBL" id="CAXLJM020000113">
    <property type="protein sequence ID" value="CAL8136972.1"/>
    <property type="molecule type" value="Genomic_DNA"/>
</dbReference>
<feature type="region of interest" description="Disordered" evidence="6">
    <location>
        <begin position="169"/>
        <end position="238"/>
    </location>
</feature>
<name>A0ABP1RVL4_9HEXA</name>
<feature type="region of interest" description="Disordered" evidence="6">
    <location>
        <begin position="467"/>
        <end position="494"/>
    </location>
</feature>
<feature type="compositionally biased region" description="Acidic residues" evidence="6">
    <location>
        <begin position="180"/>
        <end position="199"/>
    </location>
</feature>
<keyword evidence="4" id="KW-0862">Zinc</keyword>
<dbReference type="PANTHER" id="PTHR24408:SF58">
    <property type="entry name" value="TRANSCRIPTION FACTOR (TFIIIA), PUTATIVE (AFU_ORTHOLOGUE AFUA_1G05150)-RELATED"/>
    <property type="match status" value="1"/>
</dbReference>
<feature type="compositionally biased region" description="Basic residues" evidence="6">
    <location>
        <begin position="467"/>
        <end position="478"/>
    </location>
</feature>
<feature type="domain" description="C2H2-type" evidence="7">
    <location>
        <begin position="635"/>
        <end position="658"/>
    </location>
</feature>
<evidence type="ECO:0000313" key="9">
    <source>
        <dbReference type="Proteomes" id="UP001642540"/>
    </source>
</evidence>
<evidence type="ECO:0000256" key="4">
    <source>
        <dbReference type="ARBA" id="ARBA00022833"/>
    </source>
</evidence>
<accession>A0ABP1RVL4</accession>
<feature type="domain" description="C2H2-type" evidence="7">
    <location>
        <begin position="424"/>
        <end position="451"/>
    </location>
</feature>
<feature type="compositionally biased region" description="Basic and acidic residues" evidence="6">
    <location>
        <begin position="169"/>
        <end position="179"/>
    </location>
</feature>
<evidence type="ECO:0000259" key="7">
    <source>
        <dbReference type="PROSITE" id="PS50157"/>
    </source>
</evidence>
<keyword evidence="1" id="KW-0479">Metal-binding</keyword>
<feature type="domain" description="C2H2-type" evidence="7">
    <location>
        <begin position="506"/>
        <end position="534"/>
    </location>
</feature>
<comment type="caution">
    <text evidence="8">The sequence shown here is derived from an EMBL/GenBank/DDBJ whole genome shotgun (WGS) entry which is preliminary data.</text>
</comment>
<evidence type="ECO:0000313" key="8">
    <source>
        <dbReference type="EMBL" id="CAL8136972.1"/>
    </source>
</evidence>
<feature type="domain" description="C2H2-type" evidence="7">
    <location>
        <begin position="535"/>
        <end position="563"/>
    </location>
</feature>
<dbReference type="InterPro" id="IPR036236">
    <property type="entry name" value="Znf_C2H2_sf"/>
</dbReference>
<keyword evidence="3 5" id="KW-0863">Zinc-finger</keyword>
<dbReference type="Gene3D" id="3.30.160.60">
    <property type="entry name" value="Classic Zinc Finger"/>
    <property type="match status" value="4"/>
</dbReference>
<evidence type="ECO:0000256" key="3">
    <source>
        <dbReference type="ARBA" id="ARBA00022771"/>
    </source>
</evidence>
<dbReference type="PROSITE" id="PS00028">
    <property type="entry name" value="ZINC_FINGER_C2H2_1"/>
    <property type="match status" value="6"/>
</dbReference>
<feature type="domain" description="C2H2-type" evidence="7">
    <location>
        <begin position="667"/>
        <end position="695"/>
    </location>
</feature>
<evidence type="ECO:0000256" key="6">
    <source>
        <dbReference type="SAM" id="MobiDB-lite"/>
    </source>
</evidence>
<dbReference type="InterPro" id="IPR013087">
    <property type="entry name" value="Znf_C2H2_type"/>
</dbReference>
<dbReference type="SMART" id="SM00355">
    <property type="entry name" value="ZnF_C2H2"/>
    <property type="match status" value="12"/>
</dbReference>
<feature type="region of interest" description="Disordered" evidence="6">
    <location>
        <begin position="395"/>
        <end position="417"/>
    </location>
</feature>
<organism evidence="8 9">
    <name type="scientific">Orchesella dallaii</name>
    <dbReference type="NCBI Taxonomy" id="48710"/>
    <lineage>
        <taxon>Eukaryota</taxon>
        <taxon>Metazoa</taxon>
        <taxon>Ecdysozoa</taxon>
        <taxon>Arthropoda</taxon>
        <taxon>Hexapoda</taxon>
        <taxon>Collembola</taxon>
        <taxon>Entomobryomorpha</taxon>
        <taxon>Entomobryoidea</taxon>
        <taxon>Orchesellidae</taxon>
        <taxon>Orchesellinae</taxon>
        <taxon>Orchesella</taxon>
    </lineage>
</organism>
<feature type="domain" description="C2H2-type" evidence="7">
    <location>
        <begin position="243"/>
        <end position="265"/>
    </location>
</feature>